<comment type="caution">
    <text evidence="1">The sequence shown here is derived from an EMBL/GenBank/DDBJ whole genome shotgun (WGS) entry which is preliminary data.</text>
</comment>
<evidence type="ECO:0008006" key="3">
    <source>
        <dbReference type="Google" id="ProtNLM"/>
    </source>
</evidence>
<name>A0A2S5A895_9FLAO</name>
<protein>
    <recommendedName>
        <fullName evidence="3">Pectinesterase catalytic domain-containing protein</fullName>
    </recommendedName>
</protein>
<sequence length="848" mass="94897">MKIKLRIIVFAVLFLFFNTTMLLAQKHQVSNNKDLIFNGKHIIYKGNKIELGPKSFYIDGQLSNEEAAKHPYVYNSINEASKHLTNGTEASPMVLYIAPWVYWIDNPNDPEIRVPKTIGGTPFGLEINCEWLRFQGLSDNAQDVVLACNRGQTIGSKGNFTMLNIKGEGISSENITFGNYCNIDLIYPLNPKLNREKRSSAIVQGQLIFSNGDKVFARNTCFVSRLNLGPFWGSKRTLFDRCHFESTDDALNGTAVYLNCSFDFYSSKPFGHTSGTGAIFLNCDIQSFTRERQYFVKGSGPVAAIDTRFTAQNLDYIGWREIPDTEARYYQYNISLNAKPIGLGKDFPNITVDLTGKELLNAYRFEFNNATVYNTYNLMRGNDNWDPMGIKSIVEKAEKESGKNYSSIPTLLKIKPSRETLETGKDSVTLEATVNRFGNYELKDQKVVWKIAPEYQSLVKLEVNEDGKCVVIPINKGNETKEVIITASTESGLEAASVFQIAPAFMAPPTFTTLPRINKTTDGKLLLNYALDMTFEDESLVNWYRCRDVKGSHPIEIAVSRNNKPLKTYDLSSGDIGYYIMASISPKHLRCQAGTPKTVVFKDRISKKDIKESTILVPNFENMSAKFQPEILPGFWTLDSFAPADTNDQNWVADNSISPWFYGKGENGAANDVGFIQASKGARMRYTPVGNSFGDMKISFTAVPAKTAGQGFSSARSQYMDIGIKMDTKKINGYALRIIRTTKFSDAVDFILMKYENGVVIPISKSVTTSCYRPNCVITIEVKNKKISIQAKNTLDYFAENYPAEVMKTVNLEAEIIPNTFGGISFQHTGTIGSGATLIKDLQIEWKP</sequence>
<keyword evidence="2" id="KW-1185">Reference proteome</keyword>
<evidence type="ECO:0000313" key="2">
    <source>
        <dbReference type="Proteomes" id="UP000237310"/>
    </source>
</evidence>
<dbReference type="AlphaFoldDB" id="A0A2S5A895"/>
<organism evidence="1 2">
    <name type="scientific">Flavobacterium alvei</name>
    <dbReference type="NCBI Taxonomy" id="2080416"/>
    <lineage>
        <taxon>Bacteria</taxon>
        <taxon>Pseudomonadati</taxon>
        <taxon>Bacteroidota</taxon>
        <taxon>Flavobacteriia</taxon>
        <taxon>Flavobacteriales</taxon>
        <taxon>Flavobacteriaceae</taxon>
        <taxon>Flavobacterium</taxon>
    </lineage>
</organism>
<proteinExistence type="predicted"/>
<reference evidence="1 2" key="1">
    <citation type="submission" date="2018-01" db="EMBL/GenBank/DDBJ databases">
        <authorList>
            <person name="Gaut B.S."/>
            <person name="Morton B.R."/>
            <person name="Clegg M.T."/>
            <person name="Duvall M.R."/>
        </authorList>
    </citation>
    <scope>NUCLEOTIDE SEQUENCE [LARGE SCALE GENOMIC DNA]</scope>
    <source>
        <strain evidence="1 2">HR-AY</strain>
    </source>
</reference>
<dbReference type="OrthoDB" id="1021116at2"/>
<dbReference type="Proteomes" id="UP000237310">
    <property type="component" value="Unassembled WGS sequence"/>
</dbReference>
<dbReference type="EMBL" id="PQVG01000006">
    <property type="protein sequence ID" value="POY38734.1"/>
    <property type="molecule type" value="Genomic_DNA"/>
</dbReference>
<dbReference type="Gene3D" id="2.160.20.10">
    <property type="entry name" value="Single-stranded right-handed beta-helix, Pectin lyase-like"/>
    <property type="match status" value="1"/>
</dbReference>
<dbReference type="RefSeq" id="WP_103806308.1">
    <property type="nucleotide sequence ID" value="NZ_PQVG01000006.1"/>
</dbReference>
<accession>A0A2S5A895</accession>
<evidence type="ECO:0000313" key="1">
    <source>
        <dbReference type="EMBL" id="POY38734.1"/>
    </source>
</evidence>
<dbReference type="InterPro" id="IPR012334">
    <property type="entry name" value="Pectin_lyas_fold"/>
</dbReference>
<gene>
    <name evidence="1" type="ORF">C3L50_11375</name>
</gene>